<feature type="transmembrane region" description="Helical" evidence="1">
    <location>
        <begin position="6"/>
        <end position="26"/>
    </location>
</feature>
<name>A0A1F4VI85_UNCKA</name>
<evidence type="ECO:0000256" key="1">
    <source>
        <dbReference type="SAM" id="Phobius"/>
    </source>
</evidence>
<dbReference type="Proteomes" id="UP000177763">
    <property type="component" value="Unassembled WGS sequence"/>
</dbReference>
<evidence type="ECO:0000313" key="3">
    <source>
        <dbReference type="Proteomes" id="UP000177763"/>
    </source>
</evidence>
<organism evidence="2 3">
    <name type="scientific">candidate division WWE3 bacterium RIFCSPLOWO2_12_FULL_36_10</name>
    <dbReference type="NCBI Taxonomy" id="1802630"/>
    <lineage>
        <taxon>Bacteria</taxon>
        <taxon>Katanobacteria</taxon>
    </lineage>
</organism>
<keyword evidence="1" id="KW-0472">Membrane</keyword>
<dbReference type="STRING" id="1802630.A3H26_04190"/>
<keyword evidence="1" id="KW-1133">Transmembrane helix</keyword>
<comment type="caution">
    <text evidence="2">The sequence shown here is derived from an EMBL/GenBank/DDBJ whole genome shotgun (WGS) entry which is preliminary data.</text>
</comment>
<protein>
    <submittedName>
        <fullName evidence="2">Uncharacterized protein</fullName>
    </submittedName>
</protein>
<reference evidence="2 3" key="1">
    <citation type="journal article" date="2016" name="Nat. Commun.">
        <title>Thousands of microbial genomes shed light on interconnected biogeochemical processes in an aquifer system.</title>
        <authorList>
            <person name="Anantharaman K."/>
            <person name="Brown C.T."/>
            <person name="Hug L.A."/>
            <person name="Sharon I."/>
            <person name="Castelle C.J."/>
            <person name="Probst A.J."/>
            <person name="Thomas B.C."/>
            <person name="Singh A."/>
            <person name="Wilkins M.J."/>
            <person name="Karaoz U."/>
            <person name="Brodie E.L."/>
            <person name="Williams K.H."/>
            <person name="Hubbard S.S."/>
            <person name="Banfield J.F."/>
        </authorList>
    </citation>
    <scope>NUCLEOTIDE SEQUENCE [LARGE SCALE GENOMIC DNA]</scope>
</reference>
<gene>
    <name evidence="2" type="ORF">A3H26_04190</name>
</gene>
<dbReference type="AlphaFoldDB" id="A0A1F4VI85"/>
<evidence type="ECO:0000313" key="2">
    <source>
        <dbReference type="EMBL" id="OGC56805.1"/>
    </source>
</evidence>
<sequence>MIKKLISIILTILIFALVSLTVFLNYRQQFSIDRSKLPSKVEASEGFQKWITNLRNKGIKLEADEFRLLEENEIYNTKWLKIYSIDAPGIKDTFEKTLKDQHVVKQSAFSPSEREFIDYRHEQREDFLPNEIRYYGRMDDNVLDARLLNCDVSANCYFDRAYFLSNELFVVSEFVLNNPLNKDKIICDIAVKCEYVVKIHVVDLINNSRLVYVSKPFNLVLSEAIPNF</sequence>
<accession>A0A1F4VI85</accession>
<proteinExistence type="predicted"/>
<dbReference type="EMBL" id="MEVN01000029">
    <property type="protein sequence ID" value="OGC56805.1"/>
    <property type="molecule type" value="Genomic_DNA"/>
</dbReference>
<keyword evidence="1" id="KW-0812">Transmembrane</keyword>